<evidence type="ECO:0000313" key="9">
    <source>
        <dbReference type="EMBL" id="KGN99084.1"/>
    </source>
</evidence>
<dbReference type="GO" id="GO:0000287">
    <property type="term" value="F:magnesium ion binding"/>
    <property type="evidence" value="ECO:0007669"/>
    <property type="project" value="UniProtKB-UniRule"/>
</dbReference>
<dbReference type="RefSeq" id="WP_036882732.1">
    <property type="nucleotide sequence ID" value="NZ_JQZW01000002.1"/>
</dbReference>
<dbReference type="GO" id="GO:0006226">
    <property type="term" value="P:dUMP biosynthetic process"/>
    <property type="evidence" value="ECO:0007669"/>
    <property type="project" value="UniProtKB-UniRule"/>
</dbReference>
<dbReference type="NCBIfam" id="TIGR00576">
    <property type="entry name" value="dut"/>
    <property type="match status" value="1"/>
</dbReference>
<dbReference type="NCBIfam" id="NF001862">
    <property type="entry name" value="PRK00601.1"/>
    <property type="match status" value="1"/>
</dbReference>
<evidence type="ECO:0000256" key="5">
    <source>
        <dbReference type="ARBA" id="ARBA00023080"/>
    </source>
</evidence>
<comment type="caution">
    <text evidence="9">The sequence shown here is derived from an EMBL/GenBank/DDBJ whole genome shotgun (WGS) entry which is preliminary data.</text>
</comment>
<dbReference type="GO" id="GO:0004170">
    <property type="term" value="F:dUTP diphosphatase activity"/>
    <property type="evidence" value="ECO:0007669"/>
    <property type="project" value="UniProtKB-UniRule"/>
</dbReference>
<comment type="cofactor">
    <cofactor evidence="7">
        <name>Mg(2+)</name>
        <dbReference type="ChEBI" id="CHEBI:18420"/>
    </cofactor>
</comment>
<comment type="caution">
    <text evidence="7">Lacks conserved residue(s) required for the propagation of feature annotation.</text>
</comment>
<dbReference type="InterPro" id="IPR008181">
    <property type="entry name" value="dUTPase"/>
</dbReference>
<evidence type="ECO:0000256" key="1">
    <source>
        <dbReference type="ARBA" id="ARBA00006581"/>
    </source>
</evidence>
<dbReference type="InterPro" id="IPR029054">
    <property type="entry name" value="dUTPase-like"/>
</dbReference>
<dbReference type="AlphaFoldDB" id="A0A0A2GF17"/>
<evidence type="ECO:0000256" key="3">
    <source>
        <dbReference type="ARBA" id="ARBA00022801"/>
    </source>
</evidence>
<comment type="catalytic activity">
    <reaction evidence="6 7">
        <text>dUTP + H2O = dUMP + diphosphate + H(+)</text>
        <dbReference type="Rhea" id="RHEA:10248"/>
        <dbReference type="ChEBI" id="CHEBI:15377"/>
        <dbReference type="ChEBI" id="CHEBI:15378"/>
        <dbReference type="ChEBI" id="CHEBI:33019"/>
        <dbReference type="ChEBI" id="CHEBI:61555"/>
        <dbReference type="ChEBI" id="CHEBI:246422"/>
        <dbReference type="EC" id="3.6.1.23"/>
    </reaction>
</comment>
<name>A0A0A2GF17_9PORP</name>
<keyword evidence="3 7" id="KW-0378">Hydrolase</keyword>
<dbReference type="InterPro" id="IPR033704">
    <property type="entry name" value="dUTPase_trimeric"/>
</dbReference>
<dbReference type="Proteomes" id="UP000030134">
    <property type="component" value="Unassembled WGS sequence"/>
</dbReference>
<dbReference type="PANTHER" id="PTHR11241:SF0">
    <property type="entry name" value="DEOXYURIDINE 5'-TRIPHOSPHATE NUCLEOTIDOHYDROLASE"/>
    <property type="match status" value="1"/>
</dbReference>
<dbReference type="eggNOG" id="COG0756">
    <property type="taxonomic scope" value="Bacteria"/>
</dbReference>
<evidence type="ECO:0000256" key="2">
    <source>
        <dbReference type="ARBA" id="ARBA00022723"/>
    </source>
</evidence>
<dbReference type="Pfam" id="PF00692">
    <property type="entry name" value="dUTPase"/>
    <property type="match status" value="1"/>
</dbReference>
<feature type="binding site" evidence="7">
    <location>
        <begin position="80"/>
        <end position="82"/>
    </location>
    <ligand>
        <name>substrate</name>
    </ligand>
</feature>
<keyword evidence="4 7" id="KW-0460">Magnesium</keyword>
<feature type="domain" description="dUTPase-like" evidence="8">
    <location>
        <begin position="12"/>
        <end position="142"/>
    </location>
</feature>
<proteinExistence type="inferred from homology"/>
<dbReference type="FunFam" id="2.70.40.10:FF:000002">
    <property type="entry name" value="dUTP diphosphatase"/>
    <property type="match status" value="1"/>
</dbReference>
<sequence>MQIPIINKSNNPLPRYATPLSAGVDLAAFLEEPVLLKPGERKLIPTGISIALPAGYEAQIRPRSGLALKKGITLLNTPGTIDADYRGEIGVILINLSQEEVEIVPGDRIAQMVIARYETVEWKSVDTLDETERGMGGFGHSGVKN</sequence>
<gene>
    <name evidence="7" type="primary">dut</name>
    <name evidence="9" type="ORF">HQ36_01045</name>
</gene>
<evidence type="ECO:0000256" key="6">
    <source>
        <dbReference type="ARBA" id="ARBA00047686"/>
    </source>
</evidence>
<evidence type="ECO:0000256" key="7">
    <source>
        <dbReference type="HAMAP-Rule" id="MF_00116"/>
    </source>
</evidence>
<keyword evidence="2 7" id="KW-0479">Metal-binding</keyword>
<dbReference type="EC" id="3.6.1.23" evidence="7"/>
<dbReference type="InterPro" id="IPR036157">
    <property type="entry name" value="dUTPase-like_sf"/>
</dbReference>
<evidence type="ECO:0000313" key="10">
    <source>
        <dbReference type="Proteomes" id="UP000030134"/>
    </source>
</evidence>
<dbReference type="SUPFAM" id="SSF51283">
    <property type="entry name" value="dUTPase-like"/>
    <property type="match status" value="1"/>
</dbReference>
<protein>
    <recommendedName>
        <fullName evidence="7">Deoxyuridine 5'-triphosphate nucleotidohydrolase</fullName>
        <shortName evidence="7">dUTPase</shortName>
        <ecNumber evidence="7">3.6.1.23</ecNumber>
    </recommendedName>
    <alternativeName>
        <fullName evidence="7">dUTP pyrophosphatase</fullName>
    </alternativeName>
</protein>
<comment type="function">
    <text evidence="7">This enzyme is involved in nucleotide metabolism: it produces dUMP, the immediate precursor of thymidine nucleotides and it decreases the intracellular concentration of dUTP so that uracil cannot be incorporated into DNA.</text>
</comment>
<feature type="binding site" evidence="7">
    <location>
        <begin position="63"/>
        <end position="65"/>
    </location>
    <ligand>
        <name>substrate</name>
    </ligand>
</feature>
<keyword evidence="5 7" id="KW-0546">Nucleotide metabolism</keyword>
<organism evidence="9 10">
    <name type="scientific">Porphyromonas gingivicanis</name>
    <dbReference type="NCBI Taxonomy" id="266762"/>
    <lineage>
        <taxon>Bacteria</taxon>
        <taxon>Pseudomonadati</taxon>
        <taxon>Bacteroidota</taxon>
        <taxon>Bacteroidia</taxon>
        <taxon>Bacteroidales</taxon>
        <taxon>Porphyromonadaceae</taxon>
        <taxon>Porphyromonas</taxon>
    </lineage>
</organism>
<dbReference type="OrthoDB" id="9809956at2"/>
<dbReference type="PANTHER" id="PTHR11241">
    <property type="entry name" value="DEOXYURIDINE 5'-TRIPHOSPHATE NUCLEOTIDOHYDROLASE"/>
    <property type="match status" value="1"/>
</dbReference>
<evidence type="ECO:0000256" key="4">
    <source>
        <dbReference type="ARBA" id="ARBA00022842"/>
    </source>
</evidence>
<dbReference type="CDD" id="cd07557">
    <property type="entry name" value="trimeric_dUTPase"/>
    <property type="match status" value="1"/>
</dbReference>
<feature type="binding site" evidence="7">
    <location>
        <position position="76"/>
    </location>
    <ligand>
        <name>substrate</name>
    </ligand>
</feature>
<dbReference type="GO" id="GO:0046081">
    <property type="term" value="P:dUTP catabolic process"/>
    <property type="evidence" value="ECO:0007669"/>
    <property type="project" value="InterPro"/>
</dbReference>
<dbReference type="UniPathway" id="UPA00610">
    <property type="reaction ID" value="UER00666"/>
</dbReference>
<dbReference type="Gene3D" id="2.70.40.10">
    <property type="match status" value="1"/>
</dbReference>
<comment type="similarity">
    <text evidence="1 7">Belongs to the dUTPase family.</text>
</comment>
<accession>A0A0A2GF17</accession>
<dbReference type="EMBL" id="JQZW01000002">
    <property type="protein sequence ID" value="KGN99084.1"/>
    <property type="molecule type" value="Genomic_DNA"/>
</dbReference>
<dbReference type="STRING" id="266762.HQ36_01045"/>
<reference evidence="9 10" key="1">
    <citation type="submission" date="2014-08" db="EMBL/GenBank/DDBJ databases">
        <title>Porphyromonas gingivicanis strain:COT-022_OH1391 Genome sequencing.</title>
        <authorList>
            <person name="Wallis C."/>
            <person name="Deusch O."/>
            <person name="O'Flynn C."/>
            <person name="Davis I."/>
            <person name="Jospin G."/>
            <person name="Darling A.E."/>
            <person name="Coil D.A."/>
            <person name="Alexiev A."/>
            <person name="Horsfall A."/>
            <person name="Kirkwood N."/>
            <person name="Harris S."/>
            <person name="Eisen J.A."/>
        </authorList>
    </citation>
    <scope>NUCLEOTIDE SEQUENCE [LARGE SCALE GENOMIC DNA]</scope>
    <source>
        <strain evidence="10">COT-022 OH1391</strain>
    </source>
</reference>
<dbReference type="HAMAP" id="MF_00116">
    <property type="entry name" value="dUTPase_bact"/>
    <property type="match status" value="1"/>
</dbReference>
<keyword evidence="10" id="KW-1185">Reference proteome</keyword>
<evidence type="ECO:0000259" key="8">
    <source>
        <dbReference type="Pfam" id="PF00692"/>
    </source>
</evidence>
<comment type="pathway">
    <text evidence="7">Pyrimidine metabolism; dUMP biosynthesis; dUMP from dCTP (dUTP route): step 2/2.</text>
</comment>